<dbReference type="InterPro" id="IPR013467">
    <property type="entry name" value="HNH78-like"/>
</dbReference>
<reference evidence="2 3" key="1">
    <citation type="submission" date="2021-04" db="EMBL/GenBank/DDBJ databases">
        <title>Genomics, taxonomy and metabolism of representatives of sulfur bacteria of the genus Thiothrix: Thiothrix fructosivorans QT, Thiothrix unzii A1T and three new species, Thiothrix subterranea sp. nov., Thiothrix litoralis sp. nov. and 'Candidatus Thiothrix anitrata' sp. nov.</title>
        <authorList>
            <person name="Ravin N.V."/>
            <person name="Smolyakov D."/>
            <person name="Rudenko T.S."/>
            <person name="Mardanov A.V."/>
            <person name="Beletsky A.V."/>
            <person name="Markov N.D."/>
            <person name="Fomenkov A.I."/>
            <person name="Roberts R.J."/>
            <person name="Karnachuk O.V."/>
            <person name="Novikov A."/>
            <person name="Grabovich M.Y."/>
        </authorList>
    </citation>
    <scope>NUCLEOTIDE SEQUENCE [LARGE SCALE GENOMIC DNA]</scope>
    <source>
        <strain evidence="2 3">A52</strain>
    </source>
</reference>
<dbReference type="EMBL" id="CP072800">
    <property type="protein sequence ID" value="QTR51190.1"/>
    <property type="molecule type" value="Genomic_DNA"/>
</dbReference>
<keyword evidence="3" id="KW-1185">Reference proteome</keyword>
<evidence type="ECO:0000256" key="1">
    <source>
        <dbReference type="SAM" id="MobiDB-lite"/>
    </source>
</evidence>
<name>A0ABX7X5M7_9GAMM</name>
<proteinExistence type="predicted"/>
<accession>A0ABX7X5M7</accession>
<dbReference type="Proteomes" id="UP000672027">
    <property type="component" value="Chromosome"/>
</dbReference>
<dbReference type="NCBIfam" id="TIGR02646">
    <property type="entry name" value="retron system putative HNH endonuclease"/>
    <property type="match status" value="1"/>
</dbReference>
<feature type="region of interest" description="Disordered" evidence="1">
    <location>
        <begin position="8"/>
        <end position="29"/>
    </location>
</feature>
<protein>
    <submittedName>
        <fullName evidence="2">TIGR02646 family protein</fullName>
    </submittedName>
</protein>
<organism evidence="2 3">
    <name type="scientific">Candidatus Thiothrix anitrata</name>
    <dbReference type="NCBI Taxonomy" id="2823902"/>
    <lineage>
        <taxon>Bacteria</taxon>
        <taxon>Pseudomonadati</taxon>
        <taxon>Pseudomonadota</taxon>
        <taxon>Gammaproteobacteria</taxon>
        <taxon>Thiotrichales</taxon>
        <taxon>Thiotrichaceae</taxon>
        <taxon>Thiothrix</taxon>
    </lineage>
</organism>
<sequence length="240" mass="27502">MRAIFKREANHHLARRHQTPPATSEEARRSWKNFRGQRKKATQNRCLHDEQYSLCAYSEIPVVDGTGRNQGLGAHLDHIEPRSTNPGRTFDHTNLIVSAIDDEALGQLARHDVFGGHARLEWWNPDAFIHPLRPDCARYFHYEASSGRVVPNANMPRRDRAKARLTIYKLNLNAAILVNWRRTWLAQKAELIETLLDKPEILKQLARQELLPHEGILKSFHSAVSQLFGSIAEEILVEMG</sequence>
<evidence type="ECO:0000313" key="2">
    <source>
        <dbReference type="EMBL" id="QTR51190.1"/>
    </source>
</evidence>
<evidence type="ECO:0000313" key="3">
    <source>
        <dbReference type="Proteomes" id="UP000672027"/>
    </source>
</evidence>
<gene>
    <name evidence="2" type="ORF">J8380_06480</name>
</gene>
<dbReference type="RefSeq" id="WP_210229385.1">
    <property type="nucleotide sequence ID" value="NZ_CP072800.1"/>
</dbReference>